<accession>A0ABT9W3A8</accession>
<evidence type="ECO:0000313" key="4">
    <source>
        <dbReference type="EMBL" id="MDQ0167739.1"/>
    </source>
</evidence>
<evidence type="ECO:0000256" key="2">
    <source>
        <dbReference type="SAM" id="Phobius"/>
    </source>
</evidence>
<organism evidence="4 5">
    <name type="scientific">Caldalkalibacillus horti</name>
    <dbReference type="NCBI Taxonomy" id="77523"/>
    <lineage>
        <taxon>Bacteria</taxon>
        <taxon>Bacillati</taxon>
        <taxon>Bacillota</taxon>
        <taxon>Bacilli</taxon>
        <taxon>Bacillales</taxon>
        <taxon>Bacillaceae</taxon>
        <taxon>Caldalkalibacillus</taxon>
    </lineage>
</organism>
<name>A0ABT9W3A8_9BACI</name>
<feature type="transmembrane region" description="Helical" evidence="2">
    <location>
        <begin position="171"/>
        <end position="190"/>
    </location>
</feature>
<comment type="similarity">
    <text evidence="1">Belongs to the DedA family.</text>
</comment>
<comment type="caution">
    <text evidence="4">The sequence shown here is derived from an EMBL/GenBank/DDBJ whole genome shotgun (WGS) entry which is preliminary data.</text>
</comment>
<feature type="transmembrane region" description="Helical" evidence="2">
    <location>
        <begin position="135"/>
        <end position="159"/>
    </location>
</feature>
<keyword evidence="2" id="KW-0812">Transmembrane</keyword>
<gene>
    <name evidence="4" type="ORF">J2S11_003666</name>
</gene>
<protein>
    <submittedName>
        <fullName evidence="4">Membrane protein DedA with SNARE-associated domain</fullName>
    </submittedName>
</protein>
<feature type="domain" description="VTT" evidence="3">
    <location>
        <begin position="29"/>
        <end position="155"/>
    </location>
</feature>
<sequence length="198" mass="22410">MSELLLIIQHYGYFGIMLLLSLGIIGLPIPDEFLMTFVGYLVSKDFFSYPLAVLSSIIGALSGITISYILGLKLGLPFLKKVGPKIHISEEKIEKAQHYFRKYGVVMVFFGYFIPGVRHLTGYFAGIAKLPLRKFFLYSGAGATVWAFTFITLGNMLGYKWILVEHYVKKYALHALAGIILVAIILFVVYKRKQKKRK</sequence>
<evidence type="ECO:0000256" key="1">
    <source>
        <dbReference type="ARBA" id="ARBA00010792"/>
    </source>
</evidence>
<feature type="transmembrane region" description="Helical" evidence="2">
    <location>
        <begin position="12"/>
        <end position="29"/>
    </location>
</feature>
<dbReference type="InterPro" id="IPR051311">
    <property type="entry name" value="DedA_domain"/>
</dbReference>
<proteinExistence type="inferred from homology"/>
<dbReference type="EMBL" id="JAUSTY010000019">
    <property type="protein sequence ID" value="MDQ0167739.1"/>
    <property type="molecule type" value="Genomic_DNA"/>
</dbReference>
<evidence type="ECO:0000259" key="3">
    <source>
        <dbReference type="Pfam" id="PF09335"/>
    </source>
</evidence>
<reference evidence="4 5" key="1">
    <citation type="submission" date="2023-07" db="EMBL/GenBank/DDBJ databases">
        <title>Genomic Encyclopedia of Type Strains, Phase IV (KMG-IV): sequencing the most valuable type-strain genomes for metagenomic binning, comparative biology and taxonomic classification.</title>
        <authorList>
            <person name="Goeker M."/>
        </authorList>
    </citation>
    <scope>NUCLEOTIDE SEQUENCE [LARGE SCALE GENOMIC DNA]</scope>
    <source>
        <strain evidence="4 5">DSM 12751</strain>
    </source>
</reference>
<dbReference type="Pfam" id="PF09335">
    <property type="entry name" value="VTT_dom"/>
    <property type="match status" value="1"/>
</dbReference>
<dbReference type="RefSeq" id="WP_307396898.1">
    <property type="nucleotide sequence ID" value="NZ_BAAADK010000006.1"/>
</dbReference>
<dbReference type="PANTHER" id="PTHR42709:SF9">
    <property type="entry name" value="ALKALINE PHOSPHATASE LIKE PROTEIN"/>
    <property type="match status" value="1"/>
</dbReference>
<dbReference type="InterPro" id="IPR032816">
    <property type="entry name" value="VTT_dom"/>
</dbReference>
<evidence type="ECO:0000313" key="5">
    <source>
        <dbReference type="Proteomes" id="UP001235840"/>
    </source>
</evidence>
<keyword evidence="2" id="KW-1133">Transmembrane helix</keyword>
<keyword evidence="5" id="KW-1185">Reference proteome</keyword>
<keyword evidence="2" id="KW-0472">Membrane</keyword>
<dbReference type="PANTHER" id="PTHR42709">
    <property type="entry name" value="ALKALINE PHOSPHATASE LIKE PROTEIN"/>
    <property type="match status" value="1"/>
</dbReference>
<feature type="transmembrane region" description="Helical" evidence="2">
    <location>
        <begin position="49"/>
        <end position="71"/>
    </location>
</feature>
<dbReference type="Proteomes" id="UP001235840">
    <property type="component" value="Unassembled WGS sequence"/>
</dbReference>